<dbReference type="GO" id="GO:0046512">
    <property type="term" value="P:sphingosine biosynthetic process"/>
    <property type="evidence" value="ECO:0007669"/>
    <property type="project" value="TreeGrafter"/>
</dbReference>
<dbReference type="Gene3D" id="2.60.200.40">
    <property type="match status" value="1"/>
</dbReference>
<dbReference type="SUPFAM" id="SSF111331">
    <property type="entry name" value="NAD kinase/diacylglycerol kinase-like"/>
    <property type="match status" value="1"/>
</dbReference>
<comment type="caution">
    <text evidence="6">The sequence shown here is derived from an EMBL/GenBank/DDBJ whole genome shotgun (WGS) entry which is preliminary data.</text>
</comment>
<keyword evidence="2" id="KW-0547">Nucleotide-binding</keyword>
<proteinExistence type="predicted"/>
<evidence type="ECO:0000313" key="7">
    <source>
        <dbReference type="Proteomes" id="UP001217417"/>
    </source>
</evidence>
<evidence type="ECO:0000256" key="2">
    <source>
        <dbReference type="ARBA" id="ARBA00022741"/>
    </source>
</evidence>
<dbReference type="GO" id="GO:0001727">
    <property type="term" value="F:lipid kinase activity"/>
    <property type="evidence" value="ECO:0007669"/>
    <property type="project" value="TreeGrafter"/>
</dbReference>
<evidence type="ECO:0000256" key="4">
    <source>
        <dbReference type="ARBA" id="ARBA00022840"/>
    </source>
</evidence>
<evidence type="ECO:0000313" key="6">
    <source>
        <dbReference type="EMBL" id="KAJ8098221.1"/>
    </source>
</evidence>
<dbReference type="EMBL" id="JARPMG010000009">
    <property type="protein sequence ID" value="KAJ8098221.1"/>
    <property type="molecule type" value="Genomic_DNA"/>
</dbReference>
<dbReference type="PANTHER" id="PTHR12358">
    <property type="entry name" value="SPHINGOSINE KINASE"/>
    <property type="match status" value="1"/>
</dbReference>
<accession>A0AAD7QN31</accession>
<reference evidence="6" key="1">
    <citation type="submission" date="2023-03" db="EMBL/GenBank/DDBJ databases">
        <title>Near-Complete genome sequence of Lipomyces tetrasporous NRRL Y-64009, an oleaginous yeast capable of growing on lignocellulosic hydrolysates.</title>
        <authorList>
            <consortium name="Lawrence Berkeley National Laboratory"/>
            <person name="Jagtap S.S."/>
            <person name="Liu J.-J."/>
            <person name="Walukiewicz H.E."/>
            <person name="Pangilinan J."/>
            <person name="Lipzen A."/>
            <person name="Ahrendt S."/>
            <person name="Koriabine M."/>
            <person name="Cobaugh K."/>
            <person name="Salamov A."/>
            <person name="Yoshinaga Y."/>
            <person name="Ng V."/>
            <person name="Daum C."/>
            <person name="Grigoriev I.V."/>
            <person name="Slininger P.J."/>
            <person name="Dien B.S."/>
            <person name="Jin Y.-S."/>
            <person name="Rao C.V."/>
        </authorList>
    </citation>
    <scope>NUCLEOTIDE SEQUENCE</scope>
    <source>
        <strain evidence="6">NRRL Y-64009</strain>
    </source>
</reference>
<dbReference type="AlphaFoldDB" id="A0AAD7QN31"/>
<evidence type="ECO:0000259" key="5">
    <source>
        <dbReference type="PROSITE" id="PS50146"/>
    </source>
</evidence>
<dbReference type="PROSITE" id="PS50146">
    <property type="entry name" value="DAGK"/>
    <property type="match status" value="1"/>
</dbReference>
<dbReference type="Pfam" id="PF19279">
    <property type="entry name" value="YegS_C"/>
    <property type="match status" value="1"/>
</dbReference>
<sequence>MPLPNSIIGYTQADRVRVRLVLEDGFLLIDHAQTYGNQPSLGCFSSISCVSASSTDILQQNSIVYFNVLWAELLPSTLENHPPILTIDYCKVKDEKKATLDRVSFLIDAQNERACDAWIENLLNTSYRNTIRNKRLLVLINPFGGQGAALTRYKKYSAPILAAARCRVEEIETKYKGHAAEIIENMEGLERNYDAIVCCSGDGIPHEVFNGLSKRPNVAAAFKIPVCQLPCGSGNALCVNLVGSNDLQFATLSVVKGIPIPVDLCALTQDNKRYITFLSQALGMIADCDLGTENMRWMGESRFTVGLIMRVLSGAKYPCKVSVRISHESRTQVRQAYHEHKNKAHTSTFERTQLPDLKYGTVHDPIPEDWKSIDTSSLAVFYVGKMPWVSSDALFFPAALPHDGYMDMILIDSSIPKKEILSILLGVAEGKHFDSKYLHYYKVDAYRIEPKAHSGYISIDGESFNFTPFQVELHPGLGTVLSRTGQFQAPGIGI</sequence>
<organism evidence="6 7">
    <name type="scientific">Lipomyces tetrasporus</name>
    <dbReference type="NCBI Taxonomy" id="54092"/>
    <lineage>
        <taxon>Eukaryota</taxon>
        <taxon>Fungi</taxon>
        <taxon>Dikarya</taxon>
        <taxon>Ascomycota</taxon>
        <taxon>Saccharomycotina</taxon>
        <taxon>Lipomycetes</taxon>
        <taxon>Lipomycetales</taxon>
        <taxon>Lipomycetaceae</taxon>
        <taxon>Lipomyces</taxon>
    </lineage>
</organism>
<keyword evidence="1" id="KW-0808">Transferase</keyword>
<dbReference type="InterPro" id="IPR016064">
    <property type="entry name" value="NAD/diacylglycerol_kinase_sf"/>
</dbReference>
<dbReference type="Gene3D" id="3.40.50.10330">
    <property type="entry name" value="Probable inorganic polyphosphate/atp-NAD kinase, domain 1"/>
    <property type="match status" value="1"/>
</dbReference>
<keyword evidence="3 6" id="KW-0418">Kinase</keyword>
<dbReference type="RefSeq" id="XP_056041671.1">
    <property type="nucleotide sequence ID" value="XM_056184614.1"/>
</dbReference>
<evidence type="ECO:0000256" key="3">
    <source>
        <dbReference type="ARBA" id="ARBA00022777"/>
    </source>
</evidence>
<keyword evidence="7" id="KW-1185">Reference proteome</keyword>
<dbReference type="InterPro" id="IPR017438">
    <property type="entry name" value="ATP-NAD_kinase_N"/>
</dbReference>
<dbReference type="InterPro" id="IPR045540">
    <property type="entry name" value="YegS/DAGK_C"/>
</dbReference>
<gene>
    <name evidence="6" type="ORF">POJ06DRAFT_147344</name>
</gene>
<dbReference type="GO" id="GO:0005524">
    <property type="term" value="F:ATP binding"/>
    <property type="evidence" value="ECO:0007669"/>
    <property type="project" value="UniProtKB-KW"/>
</dbReference>
<keyword evidence="4" id="KW-0067">ATP-binding</keyword>
<dbReference type="Proteomes" id="UP001217417">
    <property type="component" value="Unassembled WGS sequence"/>
</dbReference>
<feature type="domain" description="DAGKc" evidence="5">
    <location>
        <begin position="131"/>
        <end position="271"/>
    </location>
</feature>
<protein>
    <submittedName>
        <fullName evidence="6">ATP-NAD kinase-like domain-containing protein</fullName>
    </submittedName>
</protein>
<dbReference type="InterPro" id="IPR001206">
    <property type="entry name" value="Diacylglycerol_kinase_cat_dom"/>
</dbReference>
<dbReference type="GO" id="GO:0016020">
    <property type="term" value="C:membrane"/>
    <property type="evidence" value="ECO:0007669"/>
    <property type="project" value="TreeGrafter"/>
</dbReference>
<evidence type="ECO:0000256" key="1">
    <source>
        <dbReference type="ARBA" id="ARBA00022679"/>
    </source>
</evidence>
<dbReference type="Pfam" id="PF00781">
    <property type="entry name" value="DAGK_cat"/>
    <property type="match status" value="1"/>
</dbReference>
<dbReference type="InterPro" id="IPR055916">
    <property type="entry name" value="DUF7493"/>
</dbReference>
<dbReference type="GO" id="GO:0005737">
    <property type="term" value="C:cytoplasm"/>
    <property type="evidence" value="ECO:0007669"/>
    <property type="project" value="TreeGrafter"/>
</dbReference>
<dbReference type="InterPro" id="IPR050187">
    <property type="entry name" value="Lipid_Phosphate_FormReg"/>
</dbReference>
<dbReference type="SMART" id="SM00046">
    <property type="entry name" value="DAGKc"/>
    <property type="match status" value="1"/>
</dbReference>
<dbReference type="PANTHER" id="PTHR12358:SF31">
    <property type="entry name" value="ACYLGLYCEROL KINASE, MITOCHONDRIAL"/>
    <property type="match status" value="1"/>
</dbReference>
<dbReference type="GeneID" id="80879780"/>
<dbReference type="Pfam" id="PF24321">
    <property type="entry name" value="DUF7493"/>
    <property type="match status" value="1"/>
</dbReference>
<name>A0AAD7QN31_9ASCO</name>